<accession>W9GJF0</accession>
<name>W9GJF0_9MICO</name>
<feature type="compositionally biased region" description="Low complexity" evidence="1">
    <location>
        <begin position="38"/>
        <end position="51"/>
    </location>
</feature>
<reference evidence="3" key="1">
    <citation type="submission" date="2013-08" db="EMBL/GenBank/DDBJ databases">
        <title>Intrasporangium oryzae NRRL B-24470.</title>
        <authorList>
            <person name="Liu H."/>
            <person name="Wang G."/>
        </authorList>
    </citation>
    <scope>NUCLEOTIDE SEQUENCE [LARGE SCALE GENOMIC DNA]</scope>
    <source>
        <strain evidence="3">Q5-1</strain>
    </source>
</reference>
<feature type="compositionally biased region" description="Polar residues" evidence="1">
    <location>
        <begin position="274"/>
        <end position="283"/>
    </location>
</feature>
<keyword evidence="3" id="KW-1185">Reference proteome</keyword>
<dbReference type="RefSeq" id="WP_034715864.1">
    <property type="nucleotide sequence ID" value="NZ_AWQS01000059.1"/>
</dbReference>
<evidence type="ECO:0000256" key="1">
    <source>
        <dbReference type="SAM" id="MobiDB-lite"/>
    </source>
</evidence>
<feature type="region of interest" description="Disordered" evidence="1">
    <location>
        <begin position="38"/>
        <end position="59"/>
    </location>
</feature>
<evidence type="ECO:0008006" key="4">
    <source>
        <dbReference type="Google" id="ProtNLM"/>
    </source>
</evidence>
<protein>
    <recommendedName>
        <fullName evidence="4">Colicin import membrane protein</fullName>
    </recommendedName>
</protein>
<evidence type="ECO:0000313" key="3">
    <source>
        <dbReference type="Proteomes" id="UP000019494"/>
    </source>
</evidence>
<proteinExistence type="predicted"/>
<dbReference type="PATRIC" id="fig|584657.3.peg.1876"/>
<comment type="caution">
    <text evidence="2">The sequence shown here is derived from an EMBL/GenBank/DDBJ whole genome shotgun (WGS) entry which is preliminary data.</text>
</comment>
<dbReference type="AlphaFoldDB" id="W9GJF0"/>
<organism evidence="2 3">
    <name type="scientific">Intrasporangium chromatireducens Q5-1</name>
    <dbReference type="NCBI Taxonomy" id="584657"/>
    <lineage>
        <taxon>Bacteria</taxon>
        <taxon>Bacillati</taxon>
        <taxon>Actinomycetota</taxon>
        <taxon>Actinomycetes</taxon>
        <taxon>Micrococcales</taxon>
        <taxon>Intrasporangiaceae</taxon>
        <taxon>Intrasporangium</taxon>
    </lineage>
</organism>
<gene>
    <name evidence="2" type="ORF">N864_23160</name>
</gene>
<feature type="region of interest" description="Disordered" evidence="1">
    <location>
        <begin position="135"/>
        <end position="203"/>
    </location>
</feature>
<feature type="compositionally biased region" description="Basic and acidic residues" evidence="1">
    <location>
        <begin position="168"/>
        <end position="203"/>
    </location>
</feature>
<feature type="region of interest" description="Disordered" evidence="1">
    <location>
        <begin position="242"/>
        <end position="283"/>
    </location>
</feature>
<feature type="compositionally biased region" description="Basic residues" evidence="1">
    <location>
        <begin position="257"/>
        <end position="269"/>
    </location>
</feature>
<dbReference type="Proteomes" id="UP000019494">
    <property type="component" value="Unassembled WGS sequence"/>
</dbReference>
<evidence type="ECO:0000313" key="2">
    <source>
        <dbReference type="EMBL" id="EWT06220.1"/>
    </source>
</evidence>
<dbReference type="OrthoDB" id="5122593at2"/>
<dbReference type="EMBL" id="AWQS01000059">
    <property type="protein sequence ID" value="EWT06220.1"/>
    <property type="molecule type" value="Genomic_DNA"/>
</dbReference>
<sequence length="283" mass="31615">MAEETDGIEEAFEGQLRVLVTAASQIAERIAREREQALRQAEARSQQQARELQSRMEAERRAARAELSNVYREQWWNQASPEQIGHAYQVARAWEREDPEAVRAEQRMRDELRTRYGVDVDATEADPAAVRAAVERAEHERAQADGERNRAAAENAEAQRLMTQADQEEQRAAEARAAAEHEPDAEERVRAAAEAEQREALAERVREDGRNLYDSAERREGTARELEAKGINAEVVATRMRADVSQGTPATEAVKGAGKKAPKARKAKGRGAQLQAQRTGLAR</sequence>
<feature type="compositionally biased region" description="Basic and acidic residues" evidence="1">
    <location>
        <begin position="135"/>
        <end position="151"/>
    </location>
</feature>